<dbReference type="Proteomes" id="UP000507954">
    <property type="component" value="Unassembled WGS sequence"/>
</dbReference>
<evidence type="ECO:0000256" key="3">
    <source>
        <dbReference type="ARBA" id="ARBA00023125"/>
    </source>
</evidence>
<keyword evidence="1" id="KW-0678">Repressor</keyword>
<dbReference type="Gene3D" id="3.40.50.2300">
    <property type="match status" value="2"/>
</dbReference>
<sequence>MRAFQEAGVPPSSDLIAEGDLSTHFGRSSALRLLDVPEPPTAFVCSNESTTLGVLSGLGSRGRQVGVDIDVIAYDDINVSAYFTPPITTFYQPIEVLGRTLGEFLLRRMAGEDASTLKQVFRPTPIERQADNLGGRLLRSA</sequence>
<protein>
    <submittedName>
        <fullName evidence="6">LacI family transcriptional regulator</fullName>
    </submittedName>
</protein>
<dbReference type="AlphaFoldDB" id="A0A508X919"/>
<dbReference type="InterPro" id="IPR046335">
    <property type="entry name" value="LacI/GalR-like_sensor"/>
</dbReference>
<dbReference type="GO" id="GO:0000976">
    <property type="term" value="F:transcription cis-regulatory region binding"/>
    <property type="evidence" value="ECO:0007669"/>
    <property type="project" value="TreeGrafter"/>
</dbReference>
<evidence type="ECO:0000256" key="4">
    <source>
        <dbReference type="ARBA" id="ARBA00023163"/>
    </source>
</evidence>
<evidence type="ECO:0000256" key="2">
    <source>
        <dbReference type="ARBA" id="ARBA00023015"/>
    </source>
</evidence>
<dbReference type="Pfam" id="PF13377">
    <property type="entry name" value="Peripla_BP_3"/>
    <property type="match status" value="1"/>
</dbReference>
<dbReference type="InterPro" id="IPR028082">
    <property type="entry name" value="Peripla_BP_I"/>
</dbReference>
<organism evidence="6">
    <name type="scientific">Sinorhizobium medicae</name>
    <dbReference type="NCBI Taxonomy" id="110321"/>
    <lineage>
        <taxon>Bacteria</taxon>
        <taxon>Pseudomonadati</taxon>
        <taxon>Pseudomonadota</taxon>
        <taxon>Alphaproteobacteria</taxon>
        <taxon>Hyphomicrobiales</taxon>
        <taxon>Rhizobiaceae</taxon>
        <taxon>Sinorhizobium/Ensifer group</taxon>
        <taxon>Sinorhizobium</taxon>
    </lineage>
</organism>
<evidence type="ECO:0000313" key="6">
    <source>
        <dbReference type="EMBL" id="VTZ64610.1"/>
    </source>
</evidence>
<keyword evidence="2" id="KW-0805">Transcription regulation</keyword>
<name>A0A508X919_9HYPH</name>
<gene>
    <name evidence="6" type="ORF">EMEDMD4_620082</name>
</gene>
<evidence type="ECO:0000256" key="1">
    <source>
        <dbReference type="ARBA" id="ARBA00022491"/>
    </source>
</evidence>
<proteinExistence type="predicted"/>
<dbReference type="EMBL" id="CABFNB010000131">
    <property type="protein sequence ID" value="VTZ64610.1"/>
    <property type="molecule type" value="Genomic_DNA"/>
</dbReference>
<keyword evidence="3" id="KW-0238">DNA-binding</keyword>
<dbReference type="GO" id="GO:0003700">
    <property type="term" value="F:DNA-binding transcription factor activity"/>
    <property type="evidence" value="ECO:0007669"/>
    <property type="project" value="TreeGrafter"/>
</dbReference>
<dbReference type="PANTHER" id="PTHR30146:SF148">
    <property type="entry name" value="HTH-TYPE TRANSCRIPTIONAL REPRESSOR PURR-RELATED"/>
    <property type="match status" value="1"/>
</dbReference>
<evidence type="ECO:0000259" key="5">
    <source>
        <dbReference type="Pfam" id="PF13377"/>
    </source>
</evidence>
<reference evidence="6" key="1">
    <citation type="submission" date="2019-06" db="EMBL/GenBank/DDBJ databases">
        <authorList>
            <person name="Le Quere A."/>
            <person name="Colella S."/>
        </authorList>
    </citation>
    <scope>NUCLEOTIDE SEQUENCE</scope>
    <source>
        <strain evidence="6">EmedicaeMD41</strain>
    </source>
</reference>
<dbReference type="PANTHER" id="PTHR30146">
    <property type="entry name" value="LACI-RELATED TRANSCRIPTIONAL REPRESSOR"/>
    <property type="match status" value="1"/>
</dbReference>
<feature type="domain" description="Transcriptional regulator LacI/GalR-like sensor" evidence="5">
    <location>
        <begin position="3"/>
        <end position="129"/>
    </location>
</feature>
<dbReference type="SUPFAM" id="SSF53822">
    <property type="entry name" value="Periplasmic binding protein-like I"/>
    <property type="match status" value="1"/>
</dbReference>
<accession>A0A508X919</accession>
<keyword evidence="4" id="KW-0804">Transcription</keyword>